<dbReference type="Gene3D" id="1.25.40.10">
    <property type="entry name" value="Tetratricopeptide repeat domain"/>
    <property type="match status" value="1"/>
</dbReference>
<name>A0A9D2GJ95_9FIRM</name>
<dbReference type="EMBL" id="DXBC01000166">
    <property type="protein sequence ID" value="HIZ80190.1"/>
    <property type="molecule type" value="Genomic_DNA"/>
</dbReference>
<dbReference type="Proteomes" id="UP000824101">
    <property type="component" value="Unassembled WGS sequence"/>
</dbReference>
<organism evidence="1 2">
    <name type="scientific">Candidatus Lachnoclostridium stercorigallinarum</name>
    <dbReference type="NCBI Taxonomy" id="2838634"/>
    <lineage>
        <taxon>Bacteria</taxon>
        <taxon>Bacillati</taxon>
        <taxon>Bacillota</taxon>
        <taxon>Clostridia</taxon>
        <taxon>Lachnospirales</taxon>
        <taxon>Lachnospiraceae</taxon>
    </lineage>
</organism>
<dbReference type="AlphaFoldDB" id="A0A9D2GJ95"/>
<reference evidence="1" key="1">
    <citation type="journal article" date="2021" name="PeerJ">
        <title>Extensive microbial diversity within the chicken gut microbiome revealed by metagenomics and culture.</title>
        <authorList>
            <person name="Gilroy R."/>
            <person name="Ravi A."/>
            <person name="Getino M."/>
            <person name="Pursley I."/>
            <person name="Horton D.L."/>
            <person name="Alikhan N.F."/>
            <person name="Baker D."/>
            <person name="Gharbi K."/>
            <person name="Hall N."/>
            <person name="Watson M."/>
            <person name="Adriaenssens E.M."/>
            <person name="Foster-Nyarko E."/>
            <person name="Jarju S."/>
            <person name="Secka A."/>
            <person name="Antonio M."/>
            <person name="Oren A."/>
            <person name="Chaudhuri R.R."/>
            <person name="La Ragione R."/>
            <person name="Hildebrand F."/>
            <person name="Pallen M.J."/>
        </authorList>
    </citation>
    <scope>NUCLEOTIDE SEQUENCE</scope>
    <source>
        <strain evidence="1">ChiBcec1-1093</strain>
    </source>
</reference>
<comment type="caution">
    <text evidence="1">The sequence shown here is derived from an EMBL/GenBank/DDBJ whole genome shotgun (WGS) entry which is preliminary data.</text>
</comment>
<proteinExistence type="predicted"/>
<gene>
    <name evidence="1" type="ORF">IAA17_10430</name>
</gene>
<sequence>MGRRGRKLIIEAVEGSGRSCRKLGLYFFRMRQRPGRKELALRCLRRAAQLGDEMGYLLYHRLTHRGRKVIDDRSYRQMAAEYGGLLPGAEKRRLRQYLLLGTDRQKAFWKAEEKRASVRHRRTIRR</sequence>
<reference evidence="1" key="2">
    <citation type="submission" date="2021-04" db="EMBL/GenBank/DDBJ databases">
        <authorList>
            <person name="Gilroy R."/>
        </authorList>
    </citation>
    <scope>NUCLEOTIDE SEQUENCE</scope>
    <source>
        <strain evidence="1">ChiBcec1-1093</strain>
    </source>
</reference>
<evidence type="ECO:0000313" key="1">
    <source>
        <dbReference type="EMBL" id="HIZ80190.1"/>
    </source>
</evidence>
<evidence type="ECO:0000313" key="2">
    <source>
        <dbReference type="Proteomes" id="UP000824101"/>
    </source>
</evidence>
<accession>A0A9D2GJ95</accession>
<dbReference type="InterPro" id="IPR011990">
    <property type="entry name" value="TPR-like_helical_dom_sf"/>
</dbReference>
<protein>
    <submittedName>
        <fullName evidence="1">Uncharacterized protein</fullName>
    </submittedName>
</protein>